<dbReference type="InterPro" id="IPR029063">
    <property type="entry name" value="SAM-dependent_MTases_sf"/>
</dbReference>
<dbReference type="CDD" id="cd02440">
    <property type="entry name" value="AdoMet_MTases"/>
    <property type="match status" value="1"/>
</dbReference>
<evidence type="ECO:0000259" key="4">
    <source>
        <dbReference type="Pfam" id="PF08241"/>
    </source>
</evidence>
<dbReference type="PANTHER" id="PTHR43464:SF19">
    <property type="entry name" value="UBIQUINONE BIOSYNTHESIS O-METHYLTRANSFERASE, MITOCHONDRIAL"/>
    <property type="match status" value="1"/>
</dbReference>
<evidence type="ECO:0000313" key="5">
    <source>
        <dbReference type="EMBL" id="PJK31068.1"/>
    </source>
</evidence>
<keyword evidence="2" id="KW-0808">Transferase</keyword>
<keyword evidence="3" id="KW-0949">S-adenosyl-L-methionine</keyword>
<dbReference type="Gene3D" id="3.40.50.150">
    <property type="entry name" value="Vaccinia Virus protein VP39"/>
    <property type="match status" value="1"/>
</dbReference>
<dbReference type="InterPro" id="IPR013216">
    <property type="entry name" value="Methyltransf_11"/>
</dbReference>
<evidence type="ECO:0000256" key="3">
    <source>
        <dbReference type="ARBA" id="ARBA00022691"/>
    </source>
</evidence>
<sequence length="278" mass="31749">MNEAQVADFWETHPCGDHQVGGLKDDYLDFFDRYDAFRYAKEGHILGCLDAIDWRGKKVLEIGLGQGADSEQIIRRGGEWSGLDLTNEAVDRTRTRLGLRGLPFDEIRQGSILDAPYPDDSFDIIFSHGVLHHVPDIATAEKELRRLIRDDGELVVMMYAKWSLNYLLAIAVLRRLGLAAMMTMGMRGSGIYAEHYDNAKQAGLGEYLKMSNFIHRSTDGAGNPYSKVYDRAELEKDFPHFRVTRTYKRFMYAPPLPVTNWPGGRLMGWHLWAHLKPR</sequence>
<evidence type="ECO:0000256" key="1">
    <source>
        <dbReference type="ARBA" id="ARBA00022603"/>
    </source>
</evidence>
<keyword evidence="6" id="KW-1185">Reference proteome</keyword>
<evidence type="ECO:0000256" key="2">
    <source>
        <dbReference type="ARBA" id="ARBA00022679"/>
    </source>
</evidence>
<gene>
    <name evidence="5" type="ORF">CVT23_04190</name>
</gene>
<organism evidence="5 6">
    <name type="scientific">Minwuia thermotolerans</name>
    <dbReference type="NCBI Taxonomy" id="2056226"/>
    <lineage>
        <taxon>Bacteria</taxon>
        <taxon>Pseudomonadati</taxon>
        <taxon>Pseudomonadota</taxon>
        <taxon>Alphaproteobacteria</taxon>
        <taxon>Minwuiales</taxon>
        <taxon>Minwuiaceae</taxon>
        <taxon>Minwuia</taxon>
    </lineage>
</organism>
<proteinExistence type="predicted"/>
<accession>A0A2M9G5S7</accession>
<name>A0A2M9G5S7_9PROT</name>
<dbReference type="RefSeq" id="WP_109792463.1">
    <property type="nucleotide sequence ID" value="NZ_PHIG01000011.1"/>
</dbReference>
<dbReference type="Pfam" id="PF08241">
    <property type="entry name" value="Methyltransf_11"/>
    <property type="match status" value="1"/>
</dbReference>
<dbReference type="GO" id="GO:0032259">
    <property type="term" value="P:methylation"/>
    <property type="evidence" value="ECO:0007669"/>
    <property type="project" value="UniProtKB-KW"/>
</dbReference>
<dbReference type="Proteomes" id="UP000229498">
    <property type="component" value="Unassembled WGS sequence"/>
</dbReference>
<keyword evidence="1" id="KW-0489">Methyltransferase</keyword>
<protein>
    <recommendedName>
        <fullName evidence="4">Methyltransferase type 11 domain-containing protein</fullName>
    </recommendedName>
</protein>
<dbReference type="PANTHER" id="PTHR43464">
    <property type="entry name" value="METHYLTRANSFERASE"/>
    <property type="match status" value="1"/>
</dbReference>
<reference evidence="5 6" key="1">
    <citation type="submission" date="2017-11" db="EMBL/GenBank/DDBJ databases">
        <title>Draft genome sequence of Rhizobiales bacterium SY3-13.</title>
        <authorList>
            <person name="Sun C."/>
        </authorList>
    </citation>
    <scope>NUCLEOTIDE SEQUENCE [LARGE SCALE GENOMIC DNA]</scope>
    <source>
        <strain evidence="5 6">SY3-13</strain>
    </source>
</reference>
<dbReference type="OrthoDB" id="9787738at2"/>
<evidence type="ECO:0000313" key="6">
    <source>
        <dbReference type="Proteomes" id="UP000229498"/>
    </source>
</evidence>
<comment type="caution">
    <text evidence="5">The sequence shown here is derived from an EMBL/GenBank/DDBJ whole genome shotgun (WGS) entry which is preliminary data.</text>
</comment>
<dbReference type="SUPFAM" id="SSF53335">
    <property type="entry name" value="S-adenosyl-L-methionine-dependent methyltransferases"/>
    <property type="match status" value="1"/>
</dbReference>
<dbReference type="AlphaFoldDB" id="A0A2M9G5S7"/>
<dbReference type="GO" id="GO:0008757">
    <property type="term" value="F:S-adenosylmethionine-dependent methyltransferase activity"/>
    <property type="evidence" value="ECO:0007669"/>
    <property type="project" value="InterPro"/>
</dbReference>
<feature type="domain" description="Methyltransferase type 11" evidence="4">
    <location>
        <begin position="60"/>
        <end position="156"/>
    </location>
</feature>
<dbReference type="EMBL" id="PHIG01000011">
    <property type="protein sequence ID" value="PJK31068.1"/>
    <property type="molecule type" value="Genomic_DNA"/>
</dbReference>